<dbReference type="RefSeq" id="YP_007517467.1">
    <property type="nucleotide sequence ID" value="NC_020478.1"/>
</dbReference>
<protein>
    <submittedName>
        <fullName evidence="1">Uncharacterized protein</fullName>
    </submittedName>
</protein>
<dbReference type="GeneID" id="14697406"/>
<evidence type="ECO:0000313" key="2">
    <source>
        <dbReference type="Proteomes" id="UP000011289"/>
    </source>
</evidence>
<evidence type="ECO:0000313" key="1">
    <source>
        <dbReference type="EMBL" id="AGE61072.1"/>
    </source>
</evidence>
<dbReference type="KEGG" id="vg:14697406"/>
<accession>M1I9I0</accession>
<name>M1I9I0_9CAUD</name>
<dbReference type="EMBL" id="KC330684">
    <property type="protein sequence ID" value="AGE61072.1"/>
    <property type="molecule type" value="Genomic_DNA"/>
</dbReference>
<organism evidence="1 2">
    <name type="scientific">Bacillus phage Andromeda</name>
    <dbReference type="NCBI Taxonomy" id="2880537"/>
    <lineage>
        <taxon>Viruses</taxon>
        <taxon>Duplodnaviria</taxon>
        <taxon>Heunggongvirae</taxon>
        <taxon>Uroviricota</taxon>
        <taxon>Caudoviricetes</taxon>
        <taxon>Ehrlichviridae</taxon>
        <taxon>Andromedavirus</taxon>
        <taxon>Andromedavirus andromeda</taxon>
    </lineage>
</organism>
<keyword evidence="2" id="KW-1185">Reference proteome</keyword>
<reference evidence="1 2" key="1">
    <citation type="journal article" date="2013" name="Virology">
        <title>Genomic characterization of six novel Bacillus pumilus bacteriophages.</title>
        <authorList>
            <person name="Lorenz L."/>
            <person name="Lins B."/>
            <person name="Barrett J."/>
            <person name="Montgomery A."/>
            <person name="Trapani S."/>
            <person name="Schindler A."/>
            <person name="Christie G.E."/>
            <person name="Cresawn S.G."/>
            <person name="Temple L."/>
        </authorList>
    </citation>
    <scope>NUCLEOTIDE SEQUENCE [LARGE SCALE GENOMIC DNA]</scope>
</reference>
<sequence>MTKPNELSLFLNASLRDYYTGTNLRVKLHDTNDHSTYYDFFIADPALNCDHHVLNIKSEVLDFLCQRIRIITGLKTEVVSKGILVYHNSKEVH</sequence>
<gene>
    <name evidence="1" type="ORF">ANDROMEDA_2</name>
</gene>
<dbReference type="Proteomes" id="UP000011289">
    <property type="component" value="Segment"/>
</dbReference>
<proteinExistence type="predicted"/>